<reference evidence="2" key="1">
    <citation type="journal article" date="2018" name="Sci. Rep.">
        <title>Lignite coal burning seam in the remote Altai Mountains harbors a hydrogen-driven thermophilic microbial community.</title>
        <authorList>
            <person name="Kadnikov V.V."/>
            <person name="Mardanov A.V."/>
            <person name="Ivasenko D.A."/>
            <person name="Antsiferov D.V."/>
            <person name="Beletsky A.V."/>
            <person name="Karnachuk O.V."/>
            <person name="Ravin N.V."/>
        </authorList>
    </citation>
    <scope>NUCLEOTIDE SEQUENCE [LARGE SCALE GENOMIC DNA]</scope>
</reference>
<dbReference type="EMBL" id="PEBX01000037">
    <property type="protein sequence ID" value="PTQ56236.1"/>
    <property type="molecule type" value="Genomic_DNA"/>
</dbReference>
<name>A0A2R6Y0M7_9BACL</name>
<evidence type="ECO:0000313" key="2">
    <source>
        <dbReference type="Proteomes" id="UP000244338"/>
    </source>
</evidence>
<organism evidence="1 2">
    <name type="scientific">Candidatus Carbonibacillus altaicus</name>
    <dbReference type="NCBI Taxonomy" id="2163959"/>
    <lineage>
        <taxon>Bacteria</taxon>
        <taxon>Bacillati</taxon>
        <taxon>Bacillota</taxon>
        <taxon>Bacilli</taxon>
        <taxon>Bacillales</taxon>
        <taxon>Candidatus Carbonibacillus</taxon>
    </lineage>
</organism>
<accession>A0A2R6Y0M7</accession>
<evidence type="ECO:0000313" key="1">
    <source>
        <dbReference type="EMBL" id="PTQ56236.1"/>
    </source>
</evidence>
<sequence length="53" mass="6146">MYNQKLLETYIITAEAGDDLIIGVKNFYIKVKVNRMSLKIIGYIEPNDDRVLI</sequence>
<proteinExistence type="predicted"/>
<gene>
    <name evidence="1" type="ORF">BSOLF_0547</name>
</gene>
<comment type="caution">
    <text evidence="1">The sequence shown here is derived from an EMBL/GenBank/DDBJ whole genome shotgun (WGS) entry which is preliminary data.</text>
</comment>
<protein>
    <submittedName>
        <fullName evidence="1">Uncharacterized protein</fullName>
    </submittedName>
</protein>
<dbReference type="Proteomes" id="UP000244338">
    <property type="component" value="Unassembled WGS sequence"/>
</dbReference>
<dbReference type="AlphaFoldDB" id="A0A2R6Y0M7"/>